<dbReference type="Pfam" id="PF17906">
    <property type="entry name" value="HTH_48"/>
    <property type="match status" value="1"/>
</dbReference>
<dbReference type="Proteomes" id="UP000235965">
    <property type="component" value="Unassembled WGS sequence"/>
</dbReference>
<name>A0A2J7QZT4_9NEOP</name>
<dbReference type="Gene3D" id="1.10.10.1450">
    <property type="match status" value="1"/>
</dbReference>
<feature type="compositionally biased region" description="Basic and acidic residues" evidence="1">
    <location>
        <begin position="73"/>
        <end position="86"/>
    </location>
</feature>
<evidence type="ECO:0000313" key="3">
    <source>
        <dbReference type="EMBL" id="PNF34093.1"/>
    </source>
</evidence>
<dbReference type="EMBL" id="NEVH01009067">
    <property type="protein sequence ID" value="PNF34093.1"/>
    <property type="molecule type" value="Genomic_DNA"/>
</dbReference>
<dbReference type="PANTHER" id="PTHR46060">
    <property type="entry name" value="MARINER MOS1 TRANSPOSASE-LIKE PROTEIN"/>
    <property type="match status" value="1"/>
</dbReference>
<feature type="region of interest" description="Disordered" evidence="1">
    <location>
        <begin position="57"/>
        <end position="86"/>
    </location>
</feature>
<protein>
    <recommendedName>
        <fullName evidence="2">Mos1 transposase HTH domain-containing protein</fullName>
    </recommendedName>
</protein>
<dbReference type="InParanoid" id="A0A2J7QZT4"/>
<evidence type="ECO:0000259" key="2">
    <source>
        <dbReference type="Pfam" id="PF17906"/>
    </source>
</evidence>
<dbReference type="AlphaFoldDB" id="A0A2J7QZT4"/>
<organism evidence="3 4">
    <name type="scientific">Cryptotermes secundus</name>
    <dbReference type="NCBI Taxonomy" id="105785"/>
    <lineage>
        <taxon>Eukaryota</taxon>
        <taxon>Metazoa</taxon>
        <taxon>Ecdysozoa</taxon>
        <taxon>Arthropoda</taxon>
        <taxon>Hexapoda</taxon>
        <taxon>Insecta</taxon>
        <taxon>Pterygota</taxon>
        <taxon>Neoptera</taxon>
        <taxon>Polyneoptera</taxon>
        <taxon>Dictyoptera</taxon>
        <taxon>Blattodea</taxon>
        <taxon>Blattoidea</taxon>
        <taxon>Termitoidae</taxon>
        <taxon>Kalotermitidae</taxon>
        <taxon>Cryptotermitinae</taxon>
        <taxon>Cryptotermes</taxon>
    </lineage>
</organism>
<evidence type="ECO:0000256" key="1">
    <source>
        <dbReference type="SAM" id="MobiDB-lite"/>
    </source>
</evidence>
<feature type="domain" description="Mos1 transposase HTH" evidence="2">
    <location>
        <begin position="11"/>
        <end position="56"/>
    </location>
</feature>
<dbReference type="PANTHER" id="PTHR46060:SF1">
    <property type="entry name" value="MARINER MOS1 TRANSPOSASE-LIKE PROTEIN"/>
    <property type="match status" value="1"/>
</dbReference>
<dbReference type="InterPro" id="IPR052709">
    <property type="entry name" value="Transposase-MT_Hybrid"/>
</dbReference>
<gene>
    <name evidence="3" type="ORF">B7P43_G01145</name>
</gene>
<sequence length="111" mass="12899">MSIQNPAKWEVRTAIRFLHTTRDTAAEINRQLISVYGENVINRQNVAKWCREFEAGRSDVHDEKRSRRSSVVIDEKQKSKKTDENIGADRRLTIDELHQQCPEVSRTVLHG</sequence>
<keyword evidence="4" id="KW-1185">Reference proteome</keyword>
<accession>A0A2J7QZT4</accession>
<evidence type="ECO:0000313" key="4">
    <source>
        <dbReference type="Proteomes" id="UP000235965"/>
    </source>
</evidence>
<proteinExistence type="predicted"/>
<comment type="caution">
    <text evidence="3">The sequence shown here is derived from an EMBL/GenBank/DDBJ whole genome shotgun (WGS) entry which is preliminary data.</text>
</comment>
<dbReference type="InterPro" id="IPR041426">
    <property type="entry name" value="Mos1_HTH"/>
</dbReference>
<reference evidence="3 4" key="1">
    <citation type="submission" date="2017-12" db="EMBL/GenBank/DDBJ databases">
        <title>Hemimetabolous genomes reveal molecular basis of termite eusociality.</title>
        <authorList>
            <person name="Harrison M.C."/>
            <person name="Jongepier E."/>
            <person name="Robertson H.M."/>
            <person name="Arning N."/>
            <person name="Bitard-Feildel T."/>
            <person name="Chao H."/>
            <person name="Childers C.P."/>
            <person name="Dinh H."/>
            <person name="Doddapaneni H."/>
            <person name="Dugan S."/>
            <person name="Gowin J."/>
            <person name="Greiner C."/>
            <person name="Han Y."/>
            <person name="Hu H."/>
            <person name="Hughes D.S.T."/>
            <person name="Huylmans A.-K."/>
            <person name="Kemena C."/>
            <person name="Kremer L.P.M."/>
            <person name="Lee S.L."/>
            <person name="Lopez-Ezquerra A."/>
            <person name="Mallet L."/>
            <person name="Monroy-Kuhn J.M."/>
            <person name="Moser A."/>
            <person name="Murali S.C."/>
            <person name="Muzny D.M."/>
            <person name="Otani S."/>
            <person name="Piulachs M.-D."/>
            <person name="Poelchau M."/>
            <person name="Qu J."/>
            <person name="Schaub F."/>
            <person name="Wada-Katsumata A."/>
            <person name="Worley K.C."/>
            <person name="Xie Q."/>
            <person name="Ylla G."/>
            <person name="Poulsen M."/>
            <person name="Gibbs R.A."/>
            <person name="Schal C."/>
            <person name="Richards S."/>
            <person name="Belles X."/>
            <person name="Korb J."/>
            <person name="Bornberg-Bauer E."/>
        </authorList>
    </citation>
    <scope>NUCLEOTIDE SEQUENCE [LARGE SCALE GENOMIC DNA]</scope>
    <source>
        <tissue evidence="3">Whole body</tissue>
    </source>
</reference>